<keyword evidence="8" id="KW-1185">Reference proteome</keyword>
<accession>A0A542ZGB4</accession>
<organism evidence="7 8">
    <name type="scientific">Oryzihumus leptocrescens</name>
    <dbReference type="NCBI Taxonomy" id="297536"/>
    <lineage>
        <taxon>Bacteria</taxon>
        <taxon>Bacillati</taxon>
        <taxon>Actinomycetota</taxon>
        <taxon>Actinomycetes</taxon>
        <taxon>Micrococcales</taxon>
        <taxon>Intrasporangiaceae</taxon>
        <taxon>Oryzihumus</taxon>
    </lineage>
</organism>
<evidence type="ECO:0000256" key="5">
    <source>
        <dbReference type="ARBA" id="ARBA00023136"/>
    </source>
</evidence>
<keyword evidence="3 6" id="KW-0812">Transmembrane</keyword>
<comment type="caution">
    <text evidence="7">The sequence shown here is derived from an EMBL/GenBank/DDBJ whole genome shotgun (WGS) entry which is preliminary data.</text>
</comment>
<feature type="transmembrane region" description="Helical" evidence="6">
    <location>
        <begin position="231"/>
        <end position="254"/>
    </location>
</feature>
<evidence type="ECO:0000256" key="3">
    <source>
        <dbReference type="ARBA" id="ARBA00022692"/>
    </source>
</evidence>
<protein>
    <recommendedName>
        <fullName evidence="9">Lysylphosphatidylglycerol synthase-like protein</fullName>
    </recommendedName>
</protein>
<feature type="transmembrane region" description="Helical" evidence="6">
    <location>
        <begin position="192"/>
        <end position="219"/>
    </location>
</feature>
<keyword evidence="2" id="KW-1003">Cell membrane</keyword>
<evidence type="ECO:0000256" key="1">
    <source>
        <dbReference type="ARBA" id="ARBA00004651"/>
    </source>
</evidence>
<sequence length="330" mass="33929">MALPRARLLGLMRLGIALVILAAVAWAVARNWTAVSADLGKVSGWALVVALLLAVVGPILTMLGWRVLMTDLGSPMHVAPAGGIFFIGQLGKYLPGSVWSVLAQAEMGTKLHIPRRRSAVVGLISIGLGVLTGLLVGVAALPLLLGTSGSGHVGWLVLALPLLVVACWPRVLNRLIALGLRLLRREPLEHELSGRAVLTSVVLFVGAWLCFGVHVWVLATSIGGATGPASLALASVAGYALAASLGMLAVIAPAGVGIREALLVLMLGQAMPTSAATAVVLLSRFIITAGDVLVAGGGWLYARSHHLLSAHPGHGAPAAPDPVTHEEGRP</sequence>
<evidence type="ECO:0000313" key="7">
    <source>
        <dbReference type="EMBL" id="TQL59377.1"/>
    </source>
</evidence>
<dbReference type="EMBL" id="VFOQ01000001">
    <property type="protein sequence ID" value="TQL59377.1"/>
    <property type="molecule type" value="Genomic_DNA"/>
</dbReference>
<feature type="transmembrane region" description="Helical" evidence="6">
    <location>
        <begin position="45"/>
        <end position="68"/>
    </location>
</feature>
<dbReference type="AlphaFoldDB" id="A0A542ZGB4"/>
<keyword evidence="4 6" id="KW-1133">Transmembrane helix</keyword>
<evidence type="ECO:0008006" key="9">
    <source>
        <dbReference type="Google" id="ProtNLM"/>
    </source>
</evidence>
<keyword evidence="5 6" id="KW-0472">Membrane</keyword>
<dbReference type="GO" id="GO:0005886">
    <property type="term" value="C:plasma membrane"/>
    <property type="evidence" value="ECO:0007669"/>
    <property type="project" value="UniProtKB-SubCell"/>
</dbReference>
<evidence type="ECO:0000256" key="6">
    <source>
        <dbReference type="SAM" id="Phobius"/>
    </source>
</evidence>
<evidence type="ECO:0000256" key="2">
    <source>
        <dbReference type="ARBA" id="ARBA00022475"/>
    </source>
</evidence>
<feature type="transmembrane region" description="Helical" evidence="6">
    <location>
        <begin position="285"/>
        <end position="302"/>
    </location>
</feature>
<dbReference type="Pfam" id="PF03706">
    <property type="entry name" value="LPG_synthase_TM"/>
    <property type="match status" value="1"/>
</dbReference>
<gene>
    <name evidence="7" type="ORF">FB474_0731</name>
</gene>
<comment type="subcellular location">
    <subcellularLocation>
        <location evidence="1">Cell membrane</location>
        <topology evidence="1">Multi-pass membrane protein</topology>
    </subcellularLocation>
</comment>
<reference evidence="7 8" key="1">
    <citation type="submission" date="2019-06" db="EMBL/GenBank/DDBJ databases">
        <title>Sequencing the genomes of 1000 actinobacteria strains.</title>
        <authorList>
            <person name="Klenk H.-P."/>
        </authorList>
    </citation>
    <scope>NUCLEOTIDE SEQUENCE [LARGE SCALE GENOMIC DNA]</scope>
    <source>
        <strain evidence="7 8">DSM 18082</strain>
    </source>
</reference>
<feature type="transmembrane region" description="Helical" evidence="6">
    <location>
        <begin position="119"/>
        <end position="141"/>
    </location>
</feature>
<dbReference type="InterPro" id="IPR022791">
    <property type="entry name" value="L-PG_synthase/AglD"/>
</dbReference>
<dbReference type="RefSeq" id="WP_246092030.1">
    <property type="nucleotide sequence ID" value="NZ_BAAAKX010000013.1"/>
</dbReference>
<evidence type="ECO:0000256" key="4">
    <source>
        <dbReference type="ARBA" id="ARBA00022989"/>
    </source>
</evidence>
<dbReference type="Proteomes" id="UP000319514">
    <property type="component" value="Unassembled WGS sequence"/>
</dbReference>
<name>A0A542ZGB4_9MICO</name>
<feature type="transmembrane region" description="Helical" evidence="6">
    <location>
        <begin position="153"/>
        <end position="172"/>
    </location>
</feature>
<evidence type="ECO:0000313" key="8">
    <source>
        <dbReference type="Proteomes" id="UP000319514"/>
    </source>
</evidence>
<proteinExistence type="predicted"/>